<evidence type="ECO:0000313" key="8">
    <source>
        <dbReference type="Proteomes" id="UP000240481"/>
    </source>
</evidence>
<comment type="similarity">
    <text evidence="1">Belongs to the 4HPPD family.</text>
</comment>
<sequence length="356" mass="39151">MEMEHGNPLGTDGFEFVEYTAPTPEGITQLKQLFGLMGFAEIAQHKHKDVWLYRQGDINFIINGEPSSQAAGFAGVHGASVNAMAFRVHDSAKALAYAVGKGATACAAQAGPMELNIPAIYGIGESLIYLVDRYGEQDIYGIDFDFYPDYVTRLAHANAGLEVIDHLTHNVKQGNMNLWASFYEKIANFREIRHFDIKGQLTGLVSRAMTAPCGKIRIPINESSDDKSQIAEYLEQYNGEGIQHIALSTPDIYATVAQLKAGGLAFMQTPETYYEGINARVSGHEEDIAKLQSLNILIDGDETGILLQIFTDTVIGPVFFEIIQRKGNEGFGEGNFQALFESIELDQIRRGVLSKS</sequence>
<evidence type="ECO:0000259" key="6">
    <source>
        <dbReference type="PROSITE" id="PS51819"/>
    </source>
</evidence>
<dbReference type="Proteomes" id="UP000240481">
    <property type="component" value="Unassembled WGS sequence"/>
</dbReference>
<dbReference type="OrthoDB" id="9780241at2"/>
<dbReference type="EMBL" id="PYLZ01000003">
    <property type="protein sequence ID" value="PSW25328.1"/>
    <property type="molecule type" value="Genomic_DNA"/>
</dbReference>
<dbReference type="PANTHER" id="PTHR11959">
    <property type="entry name" value="4-HYDROXYPHENYLPYRUVATE DIOXYGENASE"/>
    <property type="match status" value="1"/>
</dbReference>
<comment type="cofactor">
    <cofactor evidence="5">
        <name>Fe cation</name>
        <dbReference type="ChEBI" id="CHEBI:24875"/>
    </cofactor>
    <text evidence="5">Binds 1 Fe cation per subunit.</text>
</comment>
<dbReference type="InterPro" id="IPR004360">
    <property type="entry name" value="Glyas_Fos-R_dOase_dom"/>
</dbReference>
<name>A0A0J8VF48_9GAMM</name>
<keyword evidence="4 5" id="KW-0408">Iron</keyword>
<keyword evidence="2 5" id="KW-0479">Metal-binding</keyword>
<keyword evidence="7" id="KW-0223">Dioxygenase</keyword>
<evidence type="ECO:0000313" key="7">
    <source>
        <dbReference type="EMBL" id="PSW25328.1"/>
    </source>
</evidence>
<dbReference type="CDD" id="cd07250">
    <property type="entry name" value="HPPD_C_like"/>
    <property type="match status" value="1"/>
</dbReference>
<comment type="caution">
    <text evidence="7">The sequence shown here is derived from an EMBL/GenBank/DDBJ whole genome shotgun (WGS) entry which is preliminary data.</text>
</comment>
<protein>
    <submittedName>
        <fullName evidence="7">4-hydroxyphenylpyruvate dioxygenase</fullName>
    </submittedName>
</protein>
<dbReference type="Gene3D" id="3.10.180.10">
    <property type="entry name" value="2,3-Dihydroxybiphenyl 1,2-Dioxygenase, domain 1"/>
    <property type="match status" value="2"/>
</dbReference>
<dbReference type="GO" id="GO:0006572">
    <property type="term" value="P:L-tyrosine catabolic process"/>
    <property type="evidence" value="ECO:0007669"/>
    <property type="project" value="TreeGrafter"/>
</dbReference>
<feature type="domain" description="VOC" evidence="6">
    <location>
        <begin position="163"/>
        <end position="312"/>
    </location>
</feature>
<dbReference type="SUPFAM" id="SSF54593">
    <property type="entry name" value="Glyoxalase/Bleomycin resistance protein/Dihydroxybiphenyl dioxygenase"/>
    <property type="match status" value="1"/>
</dbReference>
<dbReference type="InterPro" id="IPR005956">
    <property type="entry name" value="4OHPhenylPyrv_dOase"/>
</dbReference>
<evidence type="ECO:0000256" key="5">
    <source>
        <dbReference type="PIRSR" id="PIRSR009283-1"/>
    </source>
</evidence>
<dbReference type="Pfam" id="PF00903">
    <property type="entry name" value="Glyoxalase"/>
    <property type="match status" value="1"/>
</dbReference>
<proteinExistence type="inferred from homology"/>
<organism evidence="7 8">
    <name type="scientific">Photobacterium swingsii</name>
    <dbReference type="NCBI Taxonomy" id="680026"/>
    <lineage>
        <taxon>Bacteria</taxon>
        <taxon>Pseudomonadati</taxon>
        <taxon>Pseudomonadota</taxon>
        <taxon>Gammaproteobacteria</taxon>
        <taxon>Vibrionales</taxon>
        <taxon>Vibrionaceae</taxon>
        <taxon>Photobacterium</taxon>
    </lineage>
</organism>
<keyword evidence="7" id="KW-0560">Oxidoreductase</keyword>
<feature type="binding site" evidence="5">
    <location>
        <position position="321"/>
    </location>
    <ligand>
        <name>Fe cation</name>
        <dbReference type="ChEBI" id="CHEBI:24875"/>
    </ligand>
</feature>
<dbReference type="InterPro" id="IPR041736">
    <property type="entry name" value="4OHPhenylPyrv_dOase_N"/>
</dbReference>
<dbReference type="RefSeq" id="WP_048897388.1">
    <property type="nucleotide sequence ID" value="NZ_AP024853.1"/>
</dbReference>
<evidence type="ECO:0000256" key="2">
    <source>
        <dbReference type="ARBA" id="ARBA00022723"/>
    </source>
</evidence>
<feature type="domain" description="VOC" evidence="6">
    <location>
        <begin position="13"/>
        <end position="133"/>
    </location>
</feature>
<dbReference type="GO" id="GO:0003868">
    <property type="term" value="F:4-hydroxyphenylpyruvate dioxygenase activity"/>
    <property type="evidence" value="ECO:0007669"/>
    <property type="project" value="InterPro"/>
</dbReference>
<dbReference type="InterPro" id="IPR041735">
    <property type="entry name" value="4OHPhenylPyrv_dOase_C"/>
</dbReference>
<dbReference type="AlphaFoldDB" id="A0A0J8VF48"/>
<evidence type="ECO:0000256" key="3">
    <source>
        <dbReference type="ARBA" id="ARBA00022737"/>
    </source>
</evidence>
<dbReference type="InterPro" id="IPR029068">
    <property type="entry name" value="Glyas_Bleomycin-R_OHBP_Dase"/>
</dbReference>
<dbReference type="InterPro" id="IPR037523">
    <property type="entry name" value="VOC_core"/>
</dbReference>
<dbReference type="PANTHER" id="PTHR11959:SF1">
    <property type="entry name" value="4-HYDROXYPHENYLPYRUVATE DIOXYGENASE"/>
    <property type="match status" value="1"/>
</dbReference>
<feature type="binding site" evidence="5">
    <location>
        <position position="244"/>
    </location>
    <ligand>
        <name>Fe cation</name>
        <dbReference type="ChEBI" id="CHEBI:24875"/>
    </ligand>
</feature>
<dbReference type="NCBIfam" id="TIGR01263">
    <property type="entry name" value="4HPPD"/>
    <property type="match status" value="1"/>
</dbReference>
<keyword evidence="7" id="KW-0670">Pyruvate</keyword>
<dbReference type="Pfam" id="PF14696">
    <property type="entry name" value="Glyoxalase_5"/>
    <property type="match status" value="1"/>
</dbReference>
<dbReference type="CDD" id="cd08342">
    <property type="entry name" value="HPPD_N_like"/>
    <property type="match status" value="1"/>
</dbReference>
<accession>A0A0J8VF48</accession>
<dbReference type="GO" id="GO:0046872">
    <property type="term" value="F:metal ion binding"/>
    <property type="evidence" value="ECO:0007669"/>
    <property type="project" value="UniProtKB-KW"/>
</dbReference>
<keyword evidence="3" id="KW-0677">Repeat</keyword>
<reference evidence="7 8" key="1">
    <citation type="submission" date="2018-01" db="EMBL/GenBank/DDBJ databases">
        <title>Whole genome sequencing of Histamine producing bacteria.</title>
        <authorList>
            <person name="Butler K."/>
        </authorList>
    </citation>
    <scope>NUCLEOTIDE SEQUENCE [LARGE SCALE GENOMIC DNA]</scope>
    <source>
        <strain evidence="7 8">DSM 24669</strain>
    </source>
</reference>
<feature type="binding site" evidence="5">
    <location>
        <position position="166"/>
    </location>
    <ligand>
        <name>Fe cation</name>
        <dbReference type="ChEBI" id="CHEBI:24875"/>
    </ligand>
</feature>
<dbReference type="FunFam" id="3.10.180.10:FF:000007">
    <property type="entry name" value="4-hydroxyphenylpyruvate dioxygenase"/>
    <property type="match status" value="1"/>
</dbReference>
<evidence type="ECO:0000256" key="4">
    <source>
        <dbReference type="ARBA" id="ARBA00023004"/>
    </source>
</evidence>
<evidence type="ECO:0000256" key="1">
    <source>
        <dbReference type="ARBA" id="ARBA00005877"/>
    </source>
</evidence>
<gene>
    <name evidence="7" type="primary">hppD</name>
    <name evidence="7" type="ORF">C9I94_06640</name>
</gene>
<keyword evidence="8" id="KW-1185">Reference proteome</keyword>
<dbReference type="PIRSF" id="PIRSF009283">
    <property type="entry name" value="HPP_dOase"/>
    <property type="match status" value="1"/>
</dbReference>
<dbReference type="PROSITE" id="PS51819">
    <property type="entry name" value="VOC"/>
    <property type="match status" value="2"/>
</dbReference>
<dbReference type="STRING" id="680026.AB733_02695"/>